<keyword evidence="6" id="KW-0378">Hydrolase</keyword>
<reference evidence="5" key="1">
    <citation type="submission" date="2014-03" db="EMBL/GenBank/DDBJ databases">
        <authorList>
            <person name="Genoscope - CEA"/>
        </authorList>
    </citation>
    <scope>NUCLEOTIDE SEQUENCE [LARGE SCALE GENOMIC DNA]</scope>
    <source>
        <strain evidence="5">CF27</strain>
    </source>
</reference>
<evidence type="ECO:0000313" key="9">
    <source>
        <dbReference type="Proteomes" id="UP000093129"/>
    </source>
</evidence>
<reference evidence="5" key="2">
    <citation type="submission" date="2014-07" db="EMBL/GenBank/DDBJ databases">
        <title>Initial genome analysis of the psychrotolerant acidophile Acidithiobacillus ferrivorans CF27: insights into iron and sulfur oxidation pathways and into biofilm formation.</title>
        <authorList>
            <person name="Talla E."/>
            <person name="Hedrich S."/>
            <person name="Mangenot S."/>
            <person name="Ji B."/>
            <person name="Johnson D.B."/>
            <person name="Barbe V."/>
            <person name="Bonnefoy V."/>
        </authorList>
    </citation>
    <scope>NUCLEOTIDE SEQUENCE [LARGE SCALE GENOMIC DNA]</scope>
    <source>
        <strain evidence="5">CF27</strain>
    </source>
</reference>
<evidence type="ECO:0000313" key="7">
    <source>
        <dbReference type="EMBL" id="QQD72102.1"/>
    </source>
</evidence>
<organism evidence="5">
    <name type="scientific">Acidithiobacillus ferrivorans</name>
    <dbReference type="NCBI Taxonomy" id="160808"/>
    <lineage>
        <taxon>Bacteria</taxon>
        <taxon>Pseudomonadati</taxon>
        <taxon>Pseudomonadota</taxon>
        <taxon>Acidithiobacillia</taxon>
        <taxon>Acidithiobacillales</taxon>
        <taxon>Acidithiobacillaceae</taxon>
        <taxon>Acidithiobacillus</taxon>
    </lineage>
</organism>
<evidence type="ECO:0000313" key="6">
    <source>
        <dbReference type="EMBL" id="OCB03799.1"/>
    </source>
</evidence>
<evidence type="ECO:0000313" key="11">
    <source>
        <dbReference type="Proteomes" id="UP000595420"/>
    </source>
</evidence>
<dbReference type="PANTHER" id="PTHR43421">
    <property type="entry name" value="METALLOPROTEASE PMBA"/>
    <property type="match status" value="1"/>
</dbReference>
<comment type="similarity">
    <text evidence="1">Belongs to the peptidase U62 family.</text>
</comment>
<keyword evidence="6" id="KW-0482">Metalloprotease</keyword>
<name>A0A060UW14_9PROT</name>
<dbReference type="EMBL" id="MASQ01000046">
    <property type="protein sequence ID" value="OCB03799.1"/>
    <property type="molecule type" value="Genomic_DNA"/>
</dbReference>
<dbReference type="Gene3D" id="3.30.2290.10">
    <property type="entry name" value="PmbA/TldD superfamily"/>
    <property type="match status" value="1"/>
</dbReference>
<dbReference type="InterPro" id="IPR045570">
    <property type="entry name" value="Metalloprtase-TldD/E_cen_dom"/>
</dbReference>
<dbReference type="RefSeq" id="WP_035193770.1">
    <property type="nucleotide sequence ID" value="NZ_CCCS020000038.1"/>
</dbReference>
<proteinExistence type="inferred from homology"/>
<sequence>MSQAPHPTLDTGILTQIVDDMLDLAREQGASAAEASASTSKGLSVTVRLGEVESIEYHQDKGLGVTVYLGQSKGSASTSDFSRKALSETVSAALTIARHTAADPFAGLADPALFATNFPELDLYHPWSIDADTAADLARRCEVAARDSDSRVHNSEGGSLGTGEGVSVYGNTLGFIGSSRSSRHSLSCSVIAEDTKGGMQRDYWYDVARAADALATPEAIGKTAAQRALRRLDARKVATTKAPVLFENQVASSVIGHLASAISGGSLYRKSSFLVDSLGKQLFPKHIRIYEEPLRRRGLGSSSFDGEGVATRNRDIIADGVLEGYILDSYSARKLNMKTTGNAGGAHNLTLQPGDASLEDLLRQMGHGLLVTELIGFGINMVTGDYSRGAAGFWVEHGEIQYPVEEITIASTLQAMFQGMSVVGSDMLIHGNTGCPSILIDEMMIAGD</sequence>
<keyword evidence="6" id="KW-0645">Protease</keyword>
<dbReference type="GO" id="GO:0008237">
    <property type="term" value="F:metallopeptidase activity"/>
    <property type="evidence" value="ECO:0007669"/>
    <property type="project" value="UniProtKB-KW"/>
</dbReference>
<dbReference type="InterPro" id="IPR002510">
    <property type="entry name" value="Metalloprtase-TldD/E_N"/>
</dbReference>
<reference evidence="8 10" key="4">
    <citation type="submission" date="2017-03" db="EMBL/GenBank/DDBJ databases">
        <authorList>
            <person name="Regsiter A."/>
            <person name="William W."/>
        </authorList>
    </citation>
    <scope>NUCLEOTIDE SEQUENCE [LARGE SCALE GENOMIC DNA]</scope>
    <source>
        <strain evidence="8">PRJEB5721</strain>
    </source>
</reference>
<dbReference type="EMBL" id="CP059488">
    <property type="protein sequence ID" value="QQD72102.1"/>
    <property type="molecule type" value="Genomic_DNA"/>
</dbReference>
<dbReference type="Proteomes" id="UP000093129">
    <property type="component" value="Unassembled WGS sequence"/>
</dbReference>
<dbReference type="EMBL" id="LT841305">
    <property type="protein sequence ID" value="SMH67418.1"/>
    <property type="molecule type" value="Genomic_DNA"/>
</dbReference>
<dbReference type="Pfam" id="PF19289">
    <property type="entry name" value="PmbA_TldD_3rd"/>
    <property type="match status" value="1"/>
</dbReference>
<evidence type="ECO:0000259" key="3">
    <source>
        <dbReference type="Pfam" id="PF19289"/>
    </source>
</evidence>
<dbReference type="PANTHER" id="PTHR43421:SF1">
    <property type="entry name" value="METALLOPROTEASE PMBA"/>
    <property type="match status" value="1"/>
</dbReference>
<evidence type="ECO:0000313" key="10">
    <source>
        <dbReference type="Proteomes" id="UP000193925"/>
    </source>
</evidence>
<dbReference type="NCBIfam" id="NF008268">
    <property type="entry name" value="PRK11040.1"/>
    <property type="match status" value="1"/>
</dbReference>
<reference evidence="7 11" key="5">
    <citation type="submission" date="2020-07" db="EMBL/GenBank/DDBJ databases">
        <title>Complete genome sequence analysis of Acidithiobacillus ferrivorans XJFY6S-08 reveals extreme environmental adaptation to alpine acid mine drainage.</title>
        <authorList>
            <person name="Yan L."/>
            <person name="Ni Y."/>
        </authorList>
    </citation>
    <scope>NUCLEOTIDE SEQUENCE [LARGE SCALE GENOMIC DNA]</scope>
    <source>
        <strain evidence="7 11">XJFY6S-08</strain>
    </source>
</reference>
<feature type="domain" description="Metalloprotease TldD/E N-terminal" evidence="2">
    <location>
        <begin position="33"/>
        <end position="97"/>
    </location>
</feature>
<dbReference type="InterPro" id="IPR047657">
    <property type="entry name" value="PmbA"/>
</dbReference>
<protein>
    <submittedName>
        <fullName evidence="6">Metalloprotease PmbA</fullName>
    </submittedName>
    <submittedName>
        <fullName evidence="5">Peptidase required for the maturation and secretion of the antibiotic peptide MccB17</fullName>
    </submittedName>
</protein>
<evidence type="ECO:0000259" key="4">
    <source>
        <dbReference type="Pfam" id="PF19290"/>
    </source>
</evidence>
<keyword evidence="10" id="KW-1185">Reference proteome</keyword>
<dbReference type="GO" id="GO:0006508">
    <property type="term" value="P:proteolysis"/>
    <property type="evidence" value="ECO:0007669"/>
    <property type="project" value="UniProtKB-KW"/>
</dbReference>
<evidence type="ECO:0000256" key="1">
    <source>
        <dbReference type="ARBA" id="ARBA00005836"/>
    </source>
</evidence>
<dbReference type="Proteomes" id="UP000595420">
    <property type="component" value="Chromosome"/>
</dbReference>
<dbReference type="AlphaFoldDB" id="A0A060UW14"/>
<dbReference type="InterPro" id="IPR045569">
    <property type="entry name" value="Metalloprtase-TldD/E_C"/>
</dbReference>
<feature type="domain" description="Metalloprotease TldD/E central" evidence="4">
    <location>
        <begin position="124"/>
        <end position="232"/>
    </location>
</feature>
<evidence type="ECO:0000259" key="2">
    <source>
        <dbReference type="Pfam" id="PF01523"/>
    </source>
</evidence>
<accession>A0A060UW14</accession>
<dbReference type="Pfam" id="PF01523">
    <property type="entry name" value="PmbA_TldD_1st"/>
    <property type="match status" value="1"/>
</dbReference>
<dbReference type="EMBL" id="CCCS020000038">
    <property type="protein sequence ID" value="CDQ10953.1"/>
    <property type="molecule type" value="Genomic_DNA"/>
</dbReference>
<dbReference type="Proteomes" id="UP000193925">
    <property type="component" value="Chromosome AFERRI"/>
</dbReference>
<reference evidence="6 9" key="3">
    <citation type="submission" date="2016-07" db="EMBL/GenBank/DDBJ databases">
        <title>Draft genome of a psychrotolerant acidophile Acidithiobacillus ferrivorans strain YL15.</title>
        <authorList>
            <person name="Peng T."/>
            <person name="Ma L."/>
            <person name="Nan M."/>
            <person name="An N."/>
            <person name="Wang M."/>
            <person name="Qiu G."/>
            <person name="Zeng W."/>
        </authorList>
    </citation>
    <scope>NUCLEOTIDE SEQUENCE [LARGE SCALE GENOMIC DNA]</scope>
    <source>
        <strain evidence="6 9">YL15</strain>
    </source>
</reference>
<dbReference type="SUPFAM" id="SSF111283">
    <property type="entry name" value="Putative modulator of DNA gyrase, PmbA/TldD"/>
    <property type="match status" value="1"/>
</dbReference>
<dbReference type="InterPro" id="IPR035068">
    <property type="entry name" value="TldD/PmbA_N"/>
</dbReference>
<evidence type="ECO:0000313" key="8">
    <source>
        <dbReference type="EMBL" id="SMH67418.1"/>
    </source>
</evidence>
<gene>
    <name evidence="5" type="primary">pmbA</name>
    <name evidence="5" type="ORF">AFERRI_430055</name>
    <name evidence="8" type="ORF">AFERRI_50619</name>
    <name evidence="6" type="ORF">BBC27_00360</name>
    <name evidence="7" type="ORF">H2515_11850</name>
</gene>
<evidence type="ECO:0000313" key="5">
    <source>
        <dbReference type="EMBL" id="CDQ10953.1"/>
    </source>
</evidence>
<feature type="domain" description="Metalloprotease TldD/E C-terminal" evidence="3">
    <location>
        <begin position="240"/>
        <end position="447"/>
    </location>
</feature>
<dbReference type="InterPro" id="IPR036059">
    <property type="entry name" value="TldD/PmbA_sf"/>
</dbReference>
<dbReference type="GO" id="GO:0005829">
    <property type="term" value="C:cytosol"/>
    <property type="evidence" value="ECO:0007669"/>
    <property type="project" value="TreeGrafter"/>
</dbReference>
<dbReference type="Pfam" id="PF19290">
    <property type="entry name" value="PmbA_TldD_2nd"/>
    <property type="match status" value="1"/>
</dbReference>